<dbReference type="SUPFAM" id="SSF49899">
    <property type="entry name" value="Concanavalin A-like lectins/glucanases"/>
    <property type="match status" value="1"/>
</dbReference>
<dbReference type="PROSITE" id="PS51304">
    <property type="entry name" value="GALECTIN"/>
    <property type="match status" value="1"/>
</dbReference>
<feature type="domain" description="Galectin" evidence="3">
    <location>
        <begin position="1"/>
        <end position="80"/>
    </location>
</feature>
<dbReference type="Gene3D" id="2.60.120.200">
    <property type="match status" value="1"/>
</dbReference>
<gene>
    <name evidence="4" type="ORF">BEMITA_LOCUS13688</name>
</gene>
<dbReference type="InterPro" id="IPR013320">
    <property type="entry name" value="ConA-like_dom_sf"/>
</dbReference>
<dbReference type="Pfam" id="PF00337">
    <property type="entry name" value="Gal-bind_lectin"/>
    <property type="match status" value="1"/>
</dbReference>
<dbReference type="Proteomes" id="UP001152759">
    <property type="component" value="Chromosome 9"/>
</dbReference>
<evidence type="ECO:0000256" key="1">
    <source>
        <dbReference type="ARBA" id="ARBA00022734"/>
    </source>
</evidence>
<dbReference type="AlphaFoldDB" id="A0A9P0ALP6"/>
<dbReference type="EMBL" id="OU963870">
    <property type="protein sequence ID" value="CAH0395507.1"/>
    <property type="molecule type" value="Genomic_DNA"/>
</dbReference>
<dbReference type="InterPro" id="IPR001079">
    <property type="entry name" value="Galectin_CRD"/>
</dbReference>
<accession>A0A9P0ALP6</accession>
<name>A0A9P0ALP6_BEMTA</name>
<sequence>MVDNSDLELPRFAIELRSPLSDVPLHLHGRPYENKFVINSKNSLGSWGNEETAMAPSLHPGDKISLAITCSRESLQVSII</sequence>
<reference evidence="4" key="1">
    <citation type="submission" date="2021-12" db="EMBL/GenBank/DDBJ databases">
        <authorList>
            <person name="King R."/>
        </authorList>
    </citation>
    <scope>NUCLEOTIDE SEQUENCE</scope>
</reference>
<evidence type="ECO:0000259" key="3">
    <source>
        <dbReference type="PROSITE" id="PS51304"/>
    </source>
</evidence>
<proteinExistence type="predicted"/>
<dbReference type="GO" id="GO:0030246">
    <property type="term" value="F:carbohydrate binding"/>
    <property type="evidence" value="ECO:0007669"/>
    <property type="project" value="UniProtKB-UniRule"/>
</dbReference>
<keyword evidence="5" id="KW-1185">Reference proteome</keyword>
<protein>
    <recommendedName>
        <fullName evidence="2">Galectin</fullName>
    </recommendedName>
</protein>
<evidence type="ECO:0000313" key="5">
    <source>
        <dbReference type="Proteomes" id="UP001152759"/>
    </source>
</evidence>
<keyword evidence="1 2" id="KW-0430">Lectin</keyword>
<organism evidence="4 5">
    <name type="scientific">Bemisia tabaci</name>
    <name type="common">Sweetpotato whitefly</name>
    <name type="synonym">Aleurodes tabaci</name>
    <dbReference type="NCBI Taxonomy" id="7038"/>
    <lineage>
        <taxon>Eukaryota</taxon>
        <taxon>Metazoa</taxon>
        <taxon>Ecdysozoa</taxon>
        <taxon>Arthropoda</taxon>
        <taxon>Hexapoda</taxon>
        <taxon>Insecta</taxon>
        <taxon>Pterygota</taxon>
        <taxon>Neoptera</taxon>
        <taxon>Paraneoptera</taxon>
        <taxon>Hemiptera</taxon>
        <taxon>Sternorrhyncha</taxon>
        <taxon>Aleyrodoidea</taxon>
        <taxon>Aleyrodidae</taxon>
        <taxon>Aleyrodinae</taxon>
        <taxon>Bemisia</taxon>
    </lineage>
</organism>
<evidence type="ECO:0000313" key="4">
    <source>
        <dbReference type="EMBL" id="CAH0395507.1"/>
    </source>
</evidence>
<evidence type="ECO:0000256" key="2">
    <source>
        <dbReference type="RuleBase" id="RU102079"/>
    </source>
</evidence>